<dbReference type="PANTHER" id="PTHR31302:SF31">
    <property type="entry name" value="PHOSPHODIESTERASE YAEI"/>
    <property type="match status" value="1"/>
</dbReference>
<dbReference type="InterPro" id="IPR029052">
    <property type="entry name" value="Metallo-depent_PP-like"/>
</dbReference>
<evidence type="ECO:0000313" key="7">
    <source>
        <dbReference type="Proteomes" id="UP000582837"/>
    </source>
</evidence>
<dbReference type="EMBL" id="JACHIA010000002">
    <property type="protein sequence ID" value="MBB6069338.1"/>
    <property type="molecule type" value="Genomic_DNA"/>
</dbReference>
<dbReference type="AlphaFoldDB" id="A0A841GUY1"/>
<dbReference type="GO" id="GO:0009245">
    <property type="term" value="P:lipid A biosynthetic process"/>
    <property type="evidence" value="ECO:0007669"/>
    <property type="project" value="TreeGrafter"/>
</dbReference>
<organism evidence="6 7">
    <name type="scientific">Longimicrobium terrae</name>
    <dbReference type="NCBI Taxonomy" id="1639882"/>
    <lineage>
        <taxon>Bacteria</taxon>
        <taxon>Pseudomonadati</taxon>
        <taxon>Gemmatimonadota</taxon>
        <taxon>Longimicrobiia</taxon>
        <taxon>Longimicrobiales</taxon>
        <taxon>Longimicrobiaceae</taxon>
        <taxon>Longimicrobium</taxon>
    </lineage>
</organism>
<protein>
    <recommendedName>
        <fullName evidence="5">Calcineurin-like phosphoesterase domain-containing protein</fullName>
    </recommendedName>
</protein>
<evidence type="ECO:0000259" key="5">
    <source>
        <dbReference type="Pfam" id="PF00149"/>
    </source>
</evidence>
<feature type="region of interest" description="Disordered" evidence="3">
    <location>
        <begin position="22"/>
        <end position="41"/>
    </location>
</feature>
<feature type="chain" id="PRO_5032707956" description="Calcineurin-like phosphoesterase domain-containing protein" evidence="4">
    <location>
        <begin position="28"/>
        <end position="354"/>
    </location>
</feature>
<evidence type="ECO:0000313" key="6">
    <source>
        <dbReference type="EMBL" id="MBB6069338.1"/>
    </source>
</evidence>
<evidence type="ECO:0000256" key="3">
    <source>
        <dbReference type="SAM" id="MobiDB-lite"/>
    </source>
</evidence>
<dbReference type="GO" id="GO:0046872">
    <property type="term" value="F:metal ion binding"/>
    <property type="evidence" value="ECO:0007669"/>
    <property type="project" value="UniProtKB-KW"/>
</dbReference>
<accession>A0A841GUY1</accession>
<feature type="signal peptide" evidence="4">
    <location>
        <begin position="1"/>
        <end position="27"/>
    </location>
</feature>
<dbReference type="Proteomes" id="UP000582837">
    <property type="component" value="Unassembled WGS sequence"/>
</dbReference>
<dbReference type="Pfam" id="PF00149">
    <property type="entry name" value="Metallophos"/>
    <property type="match status" value="1"/>
</dbReference>
<proteinExistence type="predicted"/>
<comment type="caution">
    <text evidence="6">The sequence shown here is derived from an EMBL/GenBank/DDBJ whole genome shotgun (WGS) entry which is preliminary data.</text>
</comment>
<name>A0A841GUY1_9BACT</name>
<dbReference type="GO" id="GO:0016020">
    <property type="term" value="C:membrane"/>
    <property type="evidence" value="ECO:0007669"/>
    <property type="project" value="GOC"/>
</dbReference>
<dbReference type="GO" id="GO:0008758">
    <property type="term" value="F:UDP-2,3-diacylglucosamine hydrolase activity"/>
    <property type="evidence" value="ECO:0007669"/>
    <property type="project" value="TreeGrafter"/>
</dbReference>
<feature type="domain" description="Calcineurin-like phosphoesterase" evidence="5">
    <location>
        <begin position="73"/>
        <end position="226"/>
    </location>
</feature>
<dbReference type="RefSeq" id="WP_170037839.1">
    <property type="nucleotide sequence ID" value="NZ_JABDTL010000002.1"/>
</dbReference>
<dbReference type="InterPro" id="IPR004843">
    <property type="entry name" value="Calcineurin-like_PHP"/>
</dbReference>
<keyword evidence="7" id="KW-1185">Reference proteome</keyword>
<dbReference type="PANTHER" id="PTHR31302">
    <property type="entry name" value="TRANSMEMBRANE PROTEIN WITH METALLOPHOSPHOESTERASE DOMAIN-RELATED"/>
    <property type="match status" value="1"/>
</dbReference>
<dbReference type="SUPFAM" id="SSF56300">
    <property type="entry name" value="Metallo-dependent phosphatases"/>
    <property type="match status" value="1"/>
</dbReference>
<dbReference type="Gene3D" id="3.60.21.10">
    <property type="match status" value="1"/>
</dbReference>
<evidence type="ECO:0000256" key="2">
    <source>
        <dbReference type="ARBA" id="ARBA00022801"/>
    </source>
</evidence>
<reference evidence="6 7" key="1">
    <citation type="submission" date="2020-08" db="EMBL/GenBank/DDBJ databases">
        <title>Genomic Encyclopedia of Type Strains, Phase IV (KMG-IV): sequencing the most valuable type-strain genomes for metagenomic binning, comparative biology and taxonomic classification.</title>
        <authorList>
            <person name="Goeker M."/>
        </authorList>
    </citation>
    <scope>NUCLEOTIDE SEQUENCE [LARGE SCALE GENOMIC DNA]</scope>
    <source>
        <strain evidence="6 7">DSM 29007</strain>
    </source>
</reference>
<dbReference type="PROSITE" id="PS51257">
    <property type="entry name" value="PROKAR_LIPOPROTEIN"/>
    <property type="match status" value="1"/>
</dbReference>
<evidence type="ECO:0000256" key="4">
    <source>
        <dbReference type="SAM" id="SignalP"/>
    </source>
</evidence>
<dbReference type="InterPro" id="IPR051158">
    <property type="entry name" value="Metallophosphoesterase_sf"/>
</dbReference>
<keyword evidence="2" id="KW-0378">Hydrolase</keyword>
<gene>
    <name evidence="6" type="ORF">HNQ61_000953</name>
</gene>
<sequence>MRRSIRPFLLVAAAIAVSACGRGPSGAADRAIDDDTATAVPSNSPYGARAGDIVRVTPVEIEVIDLPDGWNGMRIAALSDFHLGMWPDNVNVARAAMERAVAERPDLIVLLGDYVGRGGDFAALDRVLEPAKGRPVYAVLGNEDMAESTEGEPDSMAILTRQALERNGVRVLMNQRVAFGRNGDTAYIAGIDPYTARRPDWRRAETYGGIPGGGRTPVMLAHMPVSAATLPTDKYPSMISGHTFCGGLEVPGTPRLSWVNTELFPQETGVGTNRIYRIRGSTLFITCGVGFSFVPVRFGAPPEVAMITLRPVGGAVKRDTASAAATVNVDSLIQQFTPEADTVRRDTVPGEEEA</sequence>
<evidence type="ECO:0000256" key="1">
    <source>
        <dbReference type="ARBA" id="ARBA00022723"/>
    </source>
</evidence>
<keyword evidence="1" id="KW-0479">Metal-binding</keyword>
<keyword evidence="4" id="KW-0732">Signal</keyword>